<dbReference type="InterPro" id="IPR052061">
    <property type="entry name" value="PTE-AB_protein"/>
</dbReference>
<dbReference type="OrthoDB" id="506431at2759"/>
<sequence>MPPSNSNMDSRNARGEPDPQTIAAFKDTPWAANLFSDPTLTPFSNDSRVLKSHTGDSFCASTLNTPETISAWQSFYRFPQNSPNENKRTETLTLLKLGTGVNGHRDICHGGFVSLLLDEVLGSAAENERPEDKSTMTAYLKVDYRAPVRTPGVVLCRAWVEKKEGKKIWTRGTVEVDEGDGGKLKVAAEGEALFIIVEESLVGKAKL</sequence>
<dbReference type="EMBL" id="FJOG01000054">
    <property type="protein sequence ID" value="CZR68372.1"/>
    <property type="molecule type" value="Genomic_DNA"/>
</dbReference>
<dbReference type="Pfam" id="PF03061">
    <property type="entry name" value="4HBT"/>
    <property type="match status" value="1"/>
</dbReference>
<accession>A0A1L7XTL5</accession>
<dbReference type="AlphaFoldDB" id="A0A1L7XTL5"/>
<evidence type="ECO:0000313" key="3">
    <source>
        <dbReference type="EMBL" id="CZR68372.1"/>
    </source>
</evidence>
<dbReference type="PANTHER" id="PTHR47260">
    <property type="entry name" value="UPF0644 PROTEIN PB2B4.06"/>
    <property type="match status" value="1"/>
</dbReference>
<keyword evidence="4" id="KW-1185">Reference proteome</keyword>
<dbReference type="SUPFAM" id="SSF54637">
    <property type="entry name" value="Thioesterase/thiol ester dehydrase-isomerase"/>
    <property type="match status" value="1"/>
</dbReference>
<protein>
    <recommendedName>
        <fullName evidence="2">Thioesterase domain-containing protein</fullName>
    </recommendedName>
</protein>
<dbReference type="PANTHER" id="PTHR47260:SF3">
    <property type="entry name" value="THIOESTERASE FAMILY PROTEIN (AFU_ORTHOLOGUE AFUA_7G03960)"/>
    <property type="match status" value="1"/>
</dbReference>
<dbReference type="STRING" id="576137.A0A1L7XTL5"/>
<gene>
    <name evidence="3" type="ORF">PAC_18271</name>
</gene>
<dbReference type="CDD" id="cd03443">
    <property type="entry name" value="PaaI_thioesterase"/>
    <property type="match status" value="1"/>
</dbReference>
<feature type="domain" description="Thioesterase" evidence="2">
    <location>
        <begin position="107"/>
        <end position="179"/>
    </location>
</feature>
<feature type="compositionally biased region" description="Polar residues" evidence="1">
    <location>
        <begin position="1"/>
        <end position="10"/>
    </location>
</feature>
<evidence type="ECO:0000259" key="2">
    <source>
        <dbReference type="Pfam" id="PF03061"/>
    </source>
</evidence>
<feature type="region of interest" description="Disordered" evidence="1">
    <location>
        <begin position="1"/>
        <end position="21"/>
    </location>
</feature>
<dbReference type="Proteomes" id="UP000184330">
    <property type="component" value="Unassembled WGS sequence"/>
</dbReference>
<proteinExistence type="predicted"/>
<dbReference type="InterPro" id="IPR006683">
    <property type="entry name" value="Thioestr_dom"/>
</dbReference>
<organism evidence="3 4">
    <name type="scientific">Phialocephala subalpina</name>
    <dbReference type="NCBI Taxonomy" id="576137"/>
    <lineage>
        <taxon>Eukaryota</taxon>
        <taxon>Fungi</taxon>
        <taxon>Dikarya</taxon>
        <taxon>Ascomycota</taxon>
        <taxon>Pezizomycotina</taxon>
        <taxon>Leotiomycetes</taxon>
        <taxon>Helotiales</taxon>
        <taxon>Mollisiaceae</taxon>
        <taxon>Phialocephala</taxon>
        <taxon>Phialocephala fortinii species complex</taxon>
    </lineage>
</organism>
<evidence type="ECO:0000313" key="4">
    <source>
        <dbReference type="Proteomes" id="UP000184330"/>
    </source>
</evidence>
<dbReference type="Gene3D" id="3.10.129.10">
    <property type="entry name" value="Hotdog Thioesterase"/>
    <property type="match status" value="1"/>
</dbReference>
<dbReference type="InterPro" id="IPR029069">
    <property type="entry name" value="HotDog_dom_sf"/>
</dbReference>
<evidence type="ECO:0000256" key="1">
    <source>
        <dbReference type="SAM" id="MobiDB-lite"/>
    </source>
</evidence>
<name>A0A1L7XTL5_9HELO</name>
<reference evidence="3 4" key="1">
    <citation type="submission" date="2016-03" db="EMBL/GenBank/DDBJ databases">
        <authorList>
            <person name="Ploux O."/>
        </authorList>
    </citation>
    <scope>NUCLEOTIDE SEQUENCE [LARGE SCALE GENOMIC DNA]</scope>
    <source>
        <strain evidence="3 4">UAMH 11012</strain>
    </source>
</reference>